<keyword evidence="2" id="KW-0472">Membrane</keyword>
<dbReference type="AlphaFoldDB" id="A0A5C3KZS7"/>
<keyword evidence="2" id="KW-1133">Transmembrane helix</keyword>
<name>A0A5C3KZS7_COPMA</name>
<reference evidence="3 4" key="1">
    <citation type="journal article" date="2019" name="Nat. Ecol. Evol.">
        <title>Megaphylogeny resolves global patterns of mushroom evolution.</title>
        <authorList>
            <person name="Varga T."/>
            <person name="Krizsan K."/>
            <person name="Foldi C."/>
            <person name="Dima B."/>
            <person name="Sanchez-Garcia M."/>
            <person name="Sanchez-Ramirez S."/>
            <person name="Szollosi G.J."/>
            <person name="Szarkandi J.G."/>
            <person name="Papp V."/>
            <person name="Albert L."/>
            <person name="Andreopoulos W."/>
            <person name="Angelini C."/>
            <person name="Antonin V."/>
            <person name="Barry K.W."/>
            <person name="Bougher N.L."/>
            <person name="Buchanan P."/>
            <person name="Buyck B."/>
            <person name="Bense V."/>
            <person name="Catcheside P."/>
            <person name="Chovatia M."/>
            <person name="Cooper J."/>
            <person name="Damon W."/>
            <person name="Desjardin D."/>
            <person name="Finy P."/>
            <person name="Geml J."/>
            <person name="Haridas S."/>
            <person name="Hughes K."/>
            <person name="Justo A."/>
            <person name="Karasinski D."/>
            <person name="Kautmanova I."/>
            <person name="Kiss B."/>
            <person name="Kocsube S."/>
            <person name="Kotiranta H."/>
            <person name="LaButti K.M."/>
            <person name="Lechner B.E."/>
            <person name="Liimatainen K."/>
            <person name="Lipzen A."/>
            <person name="Lukacs Z."/>
            <person name="Mihaltcheva S."/>
            <person name="Morgado L.N."/>
            <person name="Niskanen T."/>
            <person name="Noordeloos M.E."/>
            <person name="Ohm R.A."/>
            <person name="Ortiz-Santana B."/>
            <person name="Ovrebo C."/>
            <person name="Racz N."/>
            <person name="Riley R."/>
            <person name="Savchenko A."/>
            <person name="Shiryaev A."/>
            <person name="Soop K."/>
            <person name="Spirin V."/>
            <person name="Szebenyi C."/>
            <person name="Tomsovsky M."/>
            <person name="Tulloss R.E."/>
            <person name="Uehling J."/>
            <person name="Grigoriev I.V."/>
            <person name="Vagvolgyi C."/>
            <person name="Papp T."/>
            <person name="Martin F.M."/>
            <person name="Miettinen O."/>
            <person name="Hibbett D.S."/>
            <person name="Nagy L.G."/>
        </authorList>
    </citation>
    <scope>NUCLEOTIDE SEQUENCE [LARGE SCALE GENOMIC DNA]</scope>
    <source>
        <strain evidence="3 4">CBS 121175</strain>
    </source>
</reference>
<feature type="compositionally biased region" description="Pro residues" evidence="1">
    <location>
        <begin position="7"/>
        <end position="29"/>
    </location>
</feature>
<feature type="compositionally biased region" description="Polar residues" evidence="1">
    <location>
        <begin position="41"/>
        <end position="50"/>
    </location>
</feature>
<dbReference type="Proteomes" id="UP000307440">
    <property type="component" value="Unassembled WGS sequence"/>
</dbReference>
<sequence length="194" mass="20996">MSSSNHPAPPPIATPTPSNPYKPDLPPPYTEFFTPAGPSGPVQSAQSSSIPTGIVAQHPHYVQGPYPQQQVPSFSGPQHPNGPGMYGSLHPQAGGPMPSRTANYHYHNPPPTALPPGHHHQFGPTPLNDTQALLPYAFYNEGSAVNTRARWRFFEAWLCAIAIYIGFALLVGVGEFGDFWMLRVVANPALHAFR</sequence>
<organism evidence="3 4">
    <name type="scientific">Coprinopsis marcescibilis</name>
    <name type="common">Agaric fungus</name>
    <name type="synonym">Psathyrella marcescibilis</name>
    <dbReference type="NCBI Taxonomy" id="230819"/>
    <lineage>
        <taxon>Eukaryota</taxon>
        <taxon>Fungi</taxon>
        <taxon>Dikarya</taxon>
        <taxon>Basidiomycota</taxon>
        <taxon>Agaricomycotina</taxon>
        <taxon>Agaricomycetes</taxon>
        <taxon>Agaricomycetidae</taxon>
        <taxon>Agaricales</taxon>
        <taxon>Agaricineae</taxon>
        <taxon>Psathyrellaceae</taxon>
        <taxon>Coprinopsis</taxon>
    </lineage>
</organism>
<gene>
    <name evidence="3" type="ORF">FA15DRAFT_318195</name>
</gene>
<dbReference type="OrthoDB" id="3065861at2759"/>
<keyword evidence="4" id="KW-1185">Reference proteome</keyword>
<feature type="compositionally biased region" description="Low complexity" evidence="1">
    <location>
        <begin position="63"/>
        <end position="72"/>
    </location>
</feature>
<dbReference type="EMBL" id="ML210180">
    <property type="protein sequence ID" value="TFK25924.1"/>
    <property type="molecule type" value="Genomic_DNA"/>
</dbReference>
<evidence type="ECO:0000256" key="1">
    <source>
        <dbReference type="SAM" id="MobiDB-lite"/>
    </source>
</evidence>
<feature type="region of interest" description="Disordered" evidence="1">
    <location>
        <begin position="1"/>
        <end position="50"/>
    </location>
</feature>
<keyword evidence="2" id="KW-0812">Transmembrane</keyword>
<evidence type="ECO:0000313" key="3">
    <source>
        <dbReference type="EMBL" id="TFK25924.1"/>
    </source>
</evidence>
<accession>A0A5C3KZS7</accession>
<feature type="region of interest" description="Disordered" evidence="1">
    <location>
        <begin position="63"/>
        <end position="126"/>
    </location>
</feature>
<evidence type="ECO:0000256" key="2">
    <source>
        <dbReference type="SAM" id="Phobius"/>
    </source>
</evidence>
<proteinExistence type="predicted"/>
<evidence type="ECO:0000313" key="4">
    <source>
        <dbReference type="Proteomes" id="UP000307440"/>
    </source>
</evidence>
<feature type="transmembrane region" description="Helical" evidence="2">
    <location>
        <begin position="153"/>
        <end position="173"/>
    </location>
</feature>
<protein>
    <submittedName>
        <fullName evidence="3">Uncharacterized protein</fullName>
    </submittedName>
</protein>